<dbReference type="AlphaFoldDB" id="A0A432LSD9"/>
<protein>
    <recommendedName>
        <fullName evidence="2">diguanylate cyclase</fullName>
        <ecNumber evidence="2">2.7.7.65</ecNumber>
    </recommendedName>
</protein>
<evidence type="ECO:0000259" key="4">
    <source>
        <dbReference type="PROSITE" id="PS50887"/>
    </source>
</evidence>
<organism evidence="5 6">
    <name type="scientific">Dyella dinghuensis</name>
    <dbReference type="NCBI Taxonomy" id="1920169"/>
    <lineage>
        <taxon>Bacteria</taxon>
        <taxon>Pseudomonadati</taxon>
        <taxon>Pseudomonadota</taxon>
        <taxon>Gammaproteobacteria</taxon>
        <taxon>Lysobacterales</taxon>
        <taxon>Rhodanobacteraceae</taxon>
        <taxon>Dyella</taxon>
    </lineage>
</organism>
<dbReference type="CDD" id="cd01949">
    <property type="entry name" value="GGDEF"/>
    <property type="match status" value="1"/>
</dbReference>
<evidence type="ECO:0000313" key="6">
    <source>
        <dbReference type="Proteomes" id="UP000267077"/>
    </source>
</evidence>
<dbReference type="Gene3D" id="3.30.70.270">
    <property type="match status" value="1"/>
</dbReference>
<dbReference type="Proteomes" id="UP000267077">
    <property type="component" value="Unassembled WGS sequence"/>
</dbReference>
<evidence type="ECO:0000256" key="3">
    <source>
        <dbReference type="SAM" id="Phobius"/>
    </source>
</evidence>
<evidence type="ECO:0000313" key="5">
    <source>
        <dbReference type="EMBL" id="RUL63154.1"/>
    </source>
</evidence>
<evidence type="ECO:0000256" key="1">
    <source>
        <dbReference type="ARBA" id="ARBA00001946"/>
    </source>
</evidence>
<dbReference type="SMART" id="SM00267">
    <property type="entry name" value="GGDEF"/>
    <property type="match status" value="1"/>
</dbReference>
<dbReference type="FunFam" id="3.30.70.270:FF:000001">
    <property type="entry name" value="Diguanylate cyclase domain protein"/>
    <property type="match status" value="1"/>
</dbReference>
<dbReference type="GO" id="GO:1902201">
    <property type="term" value="P:negative regulation of bacterial-type flagellum-dependent cell motility"/>
    <property type="evidence" value="ECO:0007669"/>
    <property type="project" value="TreeGrafter"/>
</dbReference>
<dbReference type="GO" id="GO:0052621">
    <property type="term" value="F:diguanylate cyclase activity"/>
    <property type="evidence" value="ECO:0007669"/>
    <property type="project" value="UniProtKB-EC"/>
</dbReference>
<dbReference type="NCBIfam" id="TIGR00254">
    <property type="entry name" value="GGDEF"/>
    <property type="match status" value="1"/>
</dbReference>
<dbReference type="Gene3D" id="1.25.40.10">
    <property type="entry name" value="Tetratricopeptide repeat domain"/>
    <property type="match status" value="1"/>
</dbReference>
<keyword evidence="3" id="KW-0472">Membrane</keyword>
<dbReference type="InterPro" id="IPR050469">
    <property type="entry name" value="Diguanylate_Cyclase"/>
</dbReference>
<keyword evidence="3" id="KW-1133">Transmembrane helix</keyword>
<dbReference type="Pfam" id="PF00990">
    <property type="entry name" value="GGDEF"/>
    <property type="match status" value="1"/>
</dbReference>
<dbReference type="EMBL" id="RYZR01000006">
    <property type="protein sequence ID" value="RUL63154.1"/>
    <property type="molecule type" value="Genomic_DNA"/>
</dbReference>
<keyword evidence="3" id="KW-0812">Transmembrane</keyword>
<dbReference type="PANTHER" id="PTHR45138">
    <property type="entry name" value="REGULATORY COMPONENTS OF SENSORY TRANSDUCTION SYSTEM"/>
    <property type="match status" value="1"/>
</dbReference>
<dbReference type="SUPFAM" id="SSF55073">
    <property type="entry name" value="Nucleotide cyclase"/>
    <property type="match status" value="1"/>
</dbReference>
<keyword evidence="6" id="KW-1185">Reference proteome</keyword>
<dbReference type="EC" id="2.7.7.65" evidence="2"/>
<dbReference type="InterPro" id="IPR043128">
    <property type="entry name" value="Rev_trsase/Diguanyl_cyclase"/>
</dbReference>
<dbReference type="PROSITE" id="PS50887">
    <property type="entry name" value="GGDEF"/>
    <property type="match status" value="1"/>
</dbReference>
<name>A0A432LSD9_9GAMM</name>
<evidence type="ECO:0000256" key="2">
    <source>
        <dbReference type="ARBA" id="ARBA00012528"/>
    </source>
</evidence>
<feature type="domain" description="GGDEF" evidence="4">
    <location>
        <begin position="451"/>
        <end position="584"/>
    </location>
</feature>
<reference evidence="5 6" key="1">
    <citation type="submission" date="2018-12" db="EMBL/GenBank/DDBJ databases">
        <title>Dyella dinghuensis sp. nov. DHOA06 and Dyella choica sp. nov. 4M-K27, isolated from forest soil.</title>
        <authorList>
            <person name="Qiu L.-H."/>
            <person name="Gao Z.-H."/>
        </authorList>
    </citation>
    <scope>NUCLEOTIDE SEQUENCE [LARGE SCALE GENOMIC DNA]</scope>
    <source>
        <strain evidence="5 6">DHOA06</strain>
    </source>
</reference>
<dbReference type="InterPro" id="IPR000160">
    <property type="entry name" value="GGDEF_dom"/>
</dbReference>
<dbReference type="GO" id="GO:0005886">
    <property type="term" value="C:plasma membrane"/>
    <property type="evidence" value="ECO:0007669"/>
    <property type="project" value="TreeGrafter"/>
</dbReference>
<accession>A0A432LSD9</accession>
<dbReference type="InterPro" id="IPR011990">
    <property type="entry name" value="TPR-like_helical_dom_sf"/>
</dbReference>
<comment type="caution">
    <text evidence="5">The sequence shown here is derived from an EMBL/GenBank/DDBJ whole genome shotgun (WGS) entry which is preliminary data.</text>
</comment>
<feature type="transmembrane region" description="Helical" evidence="3">
    <location>
        <begin position="391"/>
        <end position="408"/>
    </location>
</feature>
<sequence>MPRCWNRFRPWSAFAAMAFCVFIWPAVGVAQPLPFAALLEQTESVRTTDHSLFLTLLKRLHQQASGMSARERWYLRYLDAWQASFQNDYANADPMLRDVIDHSGDPALAAKASAVLVGDLGESKHYVEAFELANRLMTHVPDMQDKLARFMVLSYVSQLLGSAGQYDLAAHYIRDIAQSLPPGQSVCQPATRLLNVLYASHKLTSSSAELQSGIDACQTAREPIFTDTILLVKGSLYLDEDQPDKALALLQRIAPDIHADQYYSNTLASQVELAQAYWKLGDSDNARKAALAALAASDPDDVSETLRDAYQVLYSIEKKQGNSAAALNYYEHYAAQNIGYLNDVSARTLAYDVAQQHMLAQNLETEKLSRQNNILQLKQALATKAVETGRLYITLLLVALASIIFWLFRLKRSQLRFKELSCLDGLTGVFNHQHFIGEANRALSLLEKKRGAACLISIDLDHFKQINDTHGHAIGDAVLKHTVAICKQQLRPTDLFGRLGGEEFGILLQECSRDDGSLIAHRIRKAIDASPIDVDGRVVSYSASIGLVSTETCGYELQQLCAEADAALYRAKRAGRNRVFVDTGSNNLVGAQDTYAP</sequence>
<dbReference type="PANTHER" id="PTHR45138:SF24">
    <property type="entry name" value="DIGUANYLATE CYCLASE DGCC-RELATED"/>
    <property type="match status" value="1"/>
</dbReference>
<dbReference type="GO" id="GO:0043709">
    <property type="term" value="P:cell adhesion involved in single-species biofilm formation"/>
    <property type="evidence" value="ECO:0007669"/>
    <property type="project" value="TreeGrafter"/>
</dbReference>
<dbReference type="SUPFAM" id="SSF48452">
    <property type="entry name" value="TPR-like"/>
    <property type="match status" value="1"/>
</dbReference>
<gene>
    <name evidence="5" type="ORF">EKH79_12135</name>
</gene>
<comment type="cofactor">
    <cofactor evidence="1">
        <name>Mg(2+)</name>
        <dbReference type="ChEBI" id="CHEBI:18420"/>
    </cofactor>
</comment>
<dbReference type="OrthoDB" id="9803824at2"/>
<proteinExistence type="predicted"/>
<dbReference type="InterPro" id="IPR029787">
    <property type="entry name" value="Nucleotide_cyclase"/>
</dbReference>